<evidence type="ECO:0000313" key="4">
    <source>
        <dbReference type="Proteomes" id="UP000507470"/>
    </source>
</evidence>
<evidence type="ECO:0000313" key="3">
    <source>
        <dbReference type="EMBL" id="CAC5364573.1"/>
    </source>
</evidence>
<dbReference type="Proteomes" id="UP000507470">
    <property type="component" value="Unassembled WGS sequence"/>
</dbReference>
<accession>A0A6J8AAN5</accession>
<evidence type="ECO:0000256" key="1">
    <source>
        <dbReference type="SAM" id="MobiDB-lite"/>
    </source>
</evidence>
<reference evidence="3 4" key="1">
    <citation type="submission" date="2020-06" db="EMBL/GenBank/DDBJ databases">
        <authorList>
            <person name="Li R."/>
            <person name="Bekaert M."/>
        </authorList>
    </citation>
    <scope>NUCLEOTIDE SEQUENCE [LARGE SCALE GENOMIC DNA]</scope>
    <source>
        <strain evidence="4">wild</strain>
    </source>
</reference>
<dbReference type="Pfam" id="PF13873">
    <property type="entry name" value="Myb_DNA-bind_5"/>
    <property type="match status" value="1"/>
</dbReference>
<feature type="region of interest" description="Disordered" evidence="1">
    <location>
        <begin position="96"/>
        <end position="129"/>
    </location>
</feature>
<dbReference type="InterPro" id="IPR028002">
    <property type="entry name" value="Myb_DNA-bind_5"/>
</dbReference>
<dbReference type="AlphaFoldDB" id="A0A6J8AAN5"/>
<gene>
    <name evidence="3" type="ORF">MCOR_5572</name>
</gene>
<evidence type="ECO:0000259" key="2">
    <source>
        <dbReference type="Pfam" id="PF13873"/>
    </source>
</evidence>
<dbReference type="Gene3D" id="1.10.10.60">
    <property type="entry name" value="Homeodomain-like"/>
    <property type="match status" value="1"/>
</dbReference>
<keyword evidence="4" id="KW-1185">Reference proteome</keyword>
<dbReference type="OrthoDB" id="6080855at2759"/>
<sequence length="210" mass="23541">MADISSAKKQRDRKPNFIQEEVNVIQDQVQKNYKVLNEKFGDGVTNSRKTAVWSRISILVSALGVANRSTKDCKDKWANTKKEAKKVYSKLNKEQRATVDNSAALPEESATNSQDLFDTPPSQPLSLSGSDSIHQPLPLLTILPAVNIQVPCPAAAVVELRTLTTKKAENQKKRKATTDDVYELQILYLKGEMAKQTKEMRKLDLQIMKK</sequence>
<organism evidence="3 4">
    <name type="scientific">Mytilus coruscus</name>
    <name type="common">Sea mussel</name>
    <dbReference type="NCBI Taxonomy" id="42192"/>
    <lineage>
        <taxon>Eukaryota</taxon>
        <taxon>Metazoa</taxon>
        <taxon>Spiralia</taxon>
        <taxon>Lophotrochozoa</taxon>
        <taxon>Mollusca</taxon>
        <taxon>Bivalvia</taxon>
        <taxon>Autobranchia</taxon>
        <taxon>Pteriomorphia</taxon>
        <taxon>Mytilida</taxon>
        <taxon>Mytiloidea</taxon>
        <taxon>Mytilidae</taxon>
        <taxon>Mytilinae</taxon>
        <taxon>Mytilus</taxon>
    </lineage>
</organism>
<protein>
    <recommendedName>
        <fullName evidence="2">Myb/SANT-like DNA-binding domain-containing protein</fullName>
    </recommendedName>
</protein>
<dbReference type="PANTHER" id="PTHR23098:SF16">
    <property type="entry name" value="REGULATORY PROTEIN ZESTE"/>
    <property type="match status" value="1"/>
</dbReference>
<name>A0A6J8AAN5_MYTCO</name>
<proteinExistence type="predicted"/>
<feature type="domain" description="Myb/SANT-like DNA-binding" evidence="2">
    <location>
        <begin position="13"/>
        <end position="88"/>
    </location>
</feature>
<dbReference type="GO" id="GO:0005634">
    <property type="term" value="C:nucleus"/>
    <property type="evidence" value="ECO:0007669"/>
    <property type="project" value="TreeGrafter"/>
</dbReference>
<dbReference type="EMBL" id="CACVKT020001014">
    <property type="protein sequence ID" value="CAC5364573.1"/>
    <property type="molecule type" value="Genomic_DNA"/>
</dbReference>
<dbReference type="PANTHER" id="PTHR23098">
    <property type="entry name" value="AGAP001331-PA-RELATED"/>
    <property type="match status" value="1"/>
</dbReference>